<dbReference type="VEuPathDB" id="FungiDB:PCH_Pc13g08590"/>
<evidence type="ECO:0000313" key="1">
    <source>
        <dbReference type="EMBL" id="CAP91928.1"/>
    </source>
</evidence>
<dbReference type="HOGENOM" id="CLU_1971273_0_0_1"/>
<dbReference type="EMBL" id="AM920428">
    <property type="protein sequence ID" value="CAP91928.1"/>
    <property type="molecule type" value="Genomic_DNA"/>
</dbReference>
<name>B6H4E4_PENRW</name>
<dbReference type="Proteomes" id="UP000000724">
    <property type="component" value="Contig Pc00c13"/>
</dbReference>
<protein>
    <submittedName>
        <fullName evidence="1">Uncharacterized protein</fullName>
    </submittedName>
</protein>
<keyword evidence="2" id="KW-1185">Reference proteome</keyword>
<organism evidence="1 2">
    <name type="scientific">Penicillium rubens (strain ATCC 28089 / DSM 1075 / NRRL 1951 / Wisconsin 54-1255)</name>
    <name type="common">Penicillium chrysogenum</name>
    <dbReference type="NCBI Taxonomy" id="500485"/>
    <lineage>
        <taxon>Eukaryota</taxon>
        <taxon>Fungi</taxon>
        <taxon>Dikarya</taxon>
        <taxon>Ascomycota</taxon>
        <taxon>Pezizomycotina</taxon>
        <taxon>Eurotiomycetes</taxon>
        <taxon>Eurotiomycetidae</taxon>
        <taxon>Eurotiales</taxon>
        <taxon>Aspergillaceae</taxon>
        <taxon>Penicillium</taxon>
        <taxon>Penicillium chrysogenum species complex</taxon>
    </lineage>
</organism>
<reference evidence="1 2" key="1">
    <citation type="journal article" date="2008" name="Nat. Biotechnol.">
        <title>Genome sequencing and analysis of the filamentous fungus Penicillium chrysogenum.</title>
        <authorList>
            <person name="van den Berg M.A."/>
            <person name="Albang R."/>
            <person name="Albermann K."/>
            <person name="Badger J.H."/>
            <person name="Daran J.-M."/>
            <person name="Driessen A.J.M."/>
            <person name="Garcia-Estrada C."/>
            <person name="Fedorova N.D."/>
            <person name="Harris D.M."/>
            <person name="Heijne W.H.M."/>
            <person name="Joardar V.S."/>
            <person name="Kiel J.A.K.W."/>
            <person name="Kovalchuk A."/>
            <person name="Martin J.F."/>
            <person name="Nierman W.C."/>
            <person name="Nijland J.G."/>
            <person name="Pronk J.T."/>
            <person name="Roubos J.A."/>
            <person name="van der Klei I.J."/>
            <person name="van Peij N.N.M.E."/>
            <person name="Veenhuis M."/>
            <person name="von Doehren H."/>
            <person name="Wagner C."/>
            <person name="Wortman J.R."/>
            <person name="Bovenberg R.A.L."/>
        </authorList>
    </citation>
    <scope>NUCLEOTIDE SEQUENCE [LARGE SCALE GENOMIC DNA]</scope>
    <source>
        <strain evidence="2">ATCC 28089 / DSM 1075 / NRRL 1951 / Wisconsin 54-1255</strain>
    </source>
</reference>
<accession>B6H4E4</accession>
<proteinExistence type="predicted"/>
<gene>
    <name evidence="1" type="ORF">Pc13g08590</name>
    <name evidence="1" type="ORF">PCH_Pc13g08590</name>
</gene>
<sequence>MTWFVLYAVSDAASVQVFVVVVIHNTAFPIPENPEKQAWPMSLRKRNPGAADAQSVPGIVDASVFRHRRLGRQIVLGARSLPPQYNSLRSASLALRSSVVRPINKRSLIGKWDLLAQQSLCRLASYA</sequence>
<dbReference type="AlphaFoldDB" id="B6H4E4"/>
<evidence type="ECO:0000313" key="2">
    <source>
        <dbReference type="Proteomes" id="UP000000724"/>
    </source>
</evidence>